<protein>
    <recommendedName>
        <fullName evidence="3">SET domain-containing protein</fullName>
    </recommendedName>
</protein>
<sequence>MCKITGSSDAQRKYNGVFLEGLFKHSNHRVYWLPMDRVNMAKWLAHGRHSQSTFNTDEASLSRLASCIGIVRDQLSRARRIVLKRKLLGSLTNTLNGLVKSGRATEFWNSETGRKELLWSNELVRDFLKGGGAVGAESVNDVSGQDNAVRDVKLSQEGNSEVIVIDNDDDDDDQDFMDWEGKDAPGQSPAPCREQPQVQGWSQDQLDEAMKRSLLEHRRHQQQKTQTQPRPRPRPQQFNHHSLAPPFSNTPQIAIPADDSMLLDPLIPLEVQAFRNETQKIATKLVNDRRDFQAQFVSMRVSRKWRVMIQAVRNIAPGEPVTVDYGAEYWEGTAFSSKDWDTLGLELANSFGAKLDGLWNWQRPLRRFHQYQVDKALADSK</sequence>
<dbReference type="InterPro" id="IPR046341">
    <property type="entry name" value="SET_dom_sf"/>
</dbReference>
<proteinExistence type="predicted"/>
<dbReference type="Gene3D" id="2.170.270.10">
    <property type="entry name" value="SET domain"/>
    <property type="match status" value="1"/>
</dbReference>
<gene>
    <name evidence="2" type="ORF">FOXB_02344</name>
</gene>
<dbReference type="STRING" id="660025.F9F7G9"/>
<dbReference type="EMBL" id="AFQF01000708">
    <property type="protein sequence ID" value="EGU87143.1"/>
    <property type="molecule type" value="Genomic_DNA"/>
</dbReference>
<comment type="caution">
    <text evidence="2">The sequence shown here is derived from an EMBL/GenBank/DDBJ whole genome shotgun (WGS) entry which is preliminary data.</text>
</comment>
<reference evidence="2" key="1">
    <citation type="journal article" date="2012" name="Mol. Plant Microbe Interact.">
        <title>A highly conserved effector in Fusarium oxysporum is required for full virulence on Arabidopsis.</title>
        <authorList>
            <person name="Thatcher L.F."/>
            <person name="Gardiner D.M."/>
            <person name="Kazan K."/>
            <person name="Manners J."/>
        </authorList>
    </citation>
    <scope>NUCLEOTIDE SEQUENCE [LARGE SCALE GENOMIC DNA]</scope>
    <source>
        <strain evidence="2">Fo5176</strain>
    </source>
</reference>
<feature type="region of interest" description="Disordered" evidence="1">
    <location>
        <begin position="217"/>
        <end position="248"/>
    </location>
</feature>
<evidence type="ECO:0008006" key="3">
    <source>
        <dbReference type="Google" id="ProtNLM"/>
    </source>
</evidence>
<dbReference type="OrthoDB" id="5083069at2759"/>
<dbReference type="AlphaFoldDB" id="F9F7G9"/>
<organism evidence="2">
    <name type="scientific">Fusarium oxysporum (strain Fo5176)</name>
    <name type="common">Fusarium vascular wilt</name>
    <dbReference type="NCBI Taxonomy" id="660025"/>
    <lineage>
        <taxon>Eukaryota</taxon>
        <taxon>Fungi</taxon>
        <taxon>Dikarya</taxon>
        <taxon>Ascomycota</taxon>
        <taxon>Pezizomycotina</taxon>
        <taxon>Sordariomycetes</taxon>
        <taxon>Hypocreomycetidae</taxon>
        <taxon>Hypocreales</taxon>
        <taxon>Nectriaceae</taxon>
        <taxon>Fusarium</taxon>
        <taxon>Fusarium oxysporum species complex</taxon>
    </lineage>
</organism>
<feature type="compositionally biased region" description="Acidic residues" evidence="1">
    <location>
        <begin position="166"/>
        <end position="178"/>
    </location>
</feature>
<evidence type="ECO:0000313" key="2">
    <source>
        <dbReference type="EMBL" id="EGU87143.1"/>
    </source>
</evidence>
<accession>F9F7G9</accession>
<name>F9F7G9_FUSOF</name>
<dbReference type="CDD" id="cd08161">
    <property type="entry name" value="SET"/>
    <property type="match status" value="1"/>
</dbReference>
<feature type="region of interest" description="Disordered" evidence="1">
    <location>
        <begin position="165"/>
        <end position="202"/>
    </location>
</feature>
<evidence type="ECO:0000256" key="1">
    <source>
        <dbReference type="SAM" id="MobiDB-lite"/>
    </source>
</evidence>
<dbReference type="SUPFAM" id="SSF82199">
    <property type="entry name" value="SET domain"/>
    <property type="match status" value="1"/>
</dbReference>
<dbReference type="PaxDb" id="5507-FOXG_12396P0"/>